<feature type="transmembrane region" description="Helical" evidence="5">
    <location>
        <begin position="200"/>
        <end position="223"/>
    </location>
</feature>
<evidence type="ECO:0000313" key="8">
    <source>
        <dbReference type="EMBL" id="AJR05230.1"/>
    </source>
</evidence>
<evidence type="ECO:0000259" key="6">
    <source>
        <dbReference type="PROSITE" id="PS50111"/>
    </source>
</evidence>
<comment type="similarity">
    <text evidence="3">Belongs to the methyl-accepting chemotaxis (MCP) protein family.</text>
</comment>
<protein>
    <submittedName>
        <fullName evidence="8">Putative methyl-accepting chemotaxis sensory transducer</fullName>
    </submittedName>
</protein>
<dbReference type="PANTHER" id="PTHR32089:SF120">
    <property type="entry name" value="METHYL-ACCEPTING CHEMOTAXIS PROTEIN TLPQ"/>
    <property type="match status" value="1"/>
</dbReference>
<dbReference type="PATRIC" id="fig|658445.3.peg.224"/>
<keyword evidence="5" id="KW-1133">Transmembrane helix</keyword>
<dbReference type="InterPro" id="IPR003660">
    <property type="entry name" value="HAMP_dom"/>
</dbReference>
<feature type="transmembrane region" description="Helical" evidence="5">
    <location>
        <begin position="12"/>
        <end position="31"/>
    </location>
</feature>
<evidence type="ECO:0000256" key="1">
    <source>
        <dbReference type="ARBA" id="ARBA00004370"/>
    </source>
</evidence>
<dbReference type="Pfam" id="PF00672">
    <property type="entry name" value="HAMP"/>
    <property type="match status" value="1"/>
</dbReference>
<feature type="domain" description="Methyl-accepting transducer" evidence="6">
    <location>
        <begin position="281"/>
        <end position="517"/>
    </location>
</feature>
<dbReference type="GO" id="GO:0007165">
    <property type="term" value="P:signal transduction"/>
    <property type="evidence" value="ECO:0007669"/>
    <property type="project" value="UniProtKB-KW"/>
</dbReference>
<dbReference type="GO" id="GO:0016020">
    <property type="term" value="C:membrane"/>
    <property type="evidence" value="ECO:0007669"/>
    <property type="project" value="UniProtKB-SubCell"/>
</dbReference>
<gene>
    <name evidence="8" type="ORF">H744_1c0204</name>
</gene>
<dbReference type="EMBL" id="CP005973">
    <property type="protein sequence ID" value="AJR05230.1"/>
    <property type="molecule type" value="Genomic_DNA"/>
</dbReference>
<evidence type="ECO:0000256" key="4">
    <source>
        <dbReference type="PROSITE-ProRule" id="PRU00284"/>
    </source>
</evidence>
<evidence type="ECO:0000256" key="5">
    <source>
        <dbReference type="SAM" id="Phobius"/>
    </source>
</evidence>
<dbReference type="InterPro" id="IPR004089">
    <property type="entry name" value="MCPsignal_dom"/>
</dbReference>
<dbReference type="SMART" id="SM00283">
    <property type="entry name" value="MA"/>
    <property type="match status" value="1"/>
</dbReference>
<accession>A0A0C5WQM7</accession>
<dbReference type="PROSITE" id="PS50885">
    <property type="entry name" value="HAMP"/>
    <property type="match status" value="1"/>
</dbReference>
<dbReference type="HOGENOM" id="CLU_000445_107_27_6"/>
<dbReference type="OrthoDB" id="9781845at2"/>
<keyword evidence="5" id="KW-0472">Membrane</keyword>
<dbReference type="Pfam" id="PF00015">
    <property type="entry name" value="MCPsignal"/>
    <property type="match status" value="1"/>
</dbReference>
<sequence>MSSLFTWTRRITNRLAVTIAIAFCSIAFVGYEGLSGMNQLSNQTASLVEDDLAKVITISDIQQRVEQARVHTLLAIQHDPDTFSSRYHEHPISVHTDLIFESYDDLQALFFDVMTFNMGESLEAATTKASSLTDELFFSGFEVIVELLEQGEFQQANVRLLNEVNPKIEQLKTLLSTMNDLSATGARDAYTEAVSDGQSFVFSMSTALIVSTLLLIGIAYLTIRRIVFALKALQATANNIAEGNLTCRVQVQGQDEFTMIADAVNNIAARFQQTVSLIGDSANQLNLASQQNTRLSEQTASNAASQQAQIQQIATATEELTATVSDVAASAVAAAEASQKSDELAQNGVGVVNEAIAQSVELAEEIEQAKVTINELGNHSQAIGSVSDTIREISDQTNLLALNAAIEAARAGSYGRGFAVVADEVRTLAQRTKSATEDIQDTIARLQNGCQHAIERMESGDQYARESTVKTKQAGEALQAITETVAGIAEKNIQIASAAEQQAVVTGDVNTNVFEINALADKTARDSESSQEASESIVKLAHSLTNEVNRFKL</sequence>
<dbReference type="FunFam" id="1.10.287.950:FF:000001">
    <property type="entry name" value="Methyl-accepting chemotaxis sensory transducer"/>
    <property type="match status" value="1"/>
</dbReference>
<dbReference type="SMART" id="SM00304">
    <property type="entry name" value="HAMP"/>
    <property type="match status" value="1"/>
</dbReference>
<dbReference type="Proteomes" id="UP000032303">
    <property type="component" value="Chromosome 1"/>
</dbReference>
<dbReference type="PANTHER" id="PTHR32089">
    <property type="entry name" value="METHYL-ACCEPTING CHEMOTAXIS PROTEIN MCPB"/>
    <property type="match status" value="1"/>
</dbReference>
<evidence type="ECO:0000313" key="9">
    <source>
        <dbReference type="Proteomes" id="UP000032303"/>
    </source>
</evidence>
<proteinExistence type="inferred from homology"/>
<dbReference type="CDD" id="cd06225">
    <property type="entry name" value="HAMP"/>
    <property type="match status" value="1"/>
</dbReference>
<dbReference type="AlphaFoldDB" id="A0A0C5WQM7"/>
<keyword evidence="2 4" id="KW-0807">Transducer</keyword>
<dbReference type="GO" id="GO:0006935">
    <property type="term" value="P:chemotaxis"/>
    <property type="evidence" value="ECO:0007669"/>
    <property type="project" value="UniProtKB-ARBA"/>
</dbReference>
<dbReference type="KEGG" id="pgb:H744_1c0204"/>
<keyword evidence="9" id="KW-1185">Reference proteome</keyword>
<evidence type="ECO:0000259" key="7">
    <source>
        <dbReference type="PROSITE" id="PS50885"/>
    </source>
</evidence>
<feature type="domain" description="HAMP" evidence="7">
    <location>
        <begin position="224"/>
        <end position="276"/>
    </location>
</feature>
<dbReference type="STRING" id="658445.H744_1c0204"/>
<reference evidence="8 9" key="1">
    <citation type="submission" date="2013-05" db="EMBL/GenBank/DDBJ databases">
        <title>Complete genome sequence of the lipase-producing bacterium Photobacterium gaetbulicola Gung47.</title>
        <authorList>
            <person name="Kim Y.-O."/>
        </authorList>
    </citation>
    <scope>NUCLEOTIDE SEQUENCE [LARGE SCALE GENOMIC DNA]</scope>
    <source>
        <strain evidence="8 9">Gung47</strain>
    </source>
</reference>
<organism evidence="8 9">
    <name type="scientific">Photobacterium gaetbulicola Gung47</name>
    <dbReference type="NCBI Taxonomy" id="658445"/>
    <lineage>
        <taxon>Bacteria</taxon>
        <taxon>Pseudomonadati</taxon>
        <taxon>Pseudomonadota</taxon>
        <taxon>Gammaproteobacteria</taxon>
        <taxon>Vibrionales</taxon>
        <taxon>Vibrionaceae</taxon>
        <taxon>Photobacterium</taxon>
    </lineage>
</organism>
<dbReference type="SUPFAM" id="SSF58104">
    <property type="entry name" value="Methyl-accepting chemotaxis protein (MCP) signaling domain"/>
    <property type="match status" value="1"/>
</dbReference>
<name>A0A0C5WQM7_9GAMM</name>
<evidence type="ECO:0000256" key="3">
    <source>
        <dbReference type="ARBA" id="ARBA00029447"/>
    </source>
</evidence>
<keyword evidence="5" id="KW-0812">Transmembrane</keyword>
<dbReference type="Gene3D" id="1.10.287.950">
    <property type="entry name" value="Methyl-accepting chemotaxis protein"/>
    <property type="match status" value="1"/>
</dbReference>
<evidence type="ECO:0000256" key="2">
    <source>
        <dbReference type="ARBA" id="ARBA00023224"/>
    </source>
</evidence>
<dbReference type="PROSITE" id="PS50111">
    <property type="entry name" value="CHEMOTAXIS_TRANSDUC_2"/>
    <property type="match status" value="1"/>
</dbReference>
<comment type="subcellular location">
    <subcellularLocation>
        <location evidence="1">Membrane</location>
    </subcellularLocation>
</comment>